<proteinExistence type="predicted"/>
<reference evidence="2" key="1">
    <citation type="submission" date="2020-01" db="EMBL/GenBank/DDBJ databases">
        <title>Insect and environment-associated Actinomycetes.</title>
        <authorList>
            <person name="Currrie C."/>
            <person name="Chevrette M."/>
            <person name="Carlson C."/>
            <person name="Stubbendieck R."/>
            <person name="Wendt-Pienkowski E."/>
        </authorList>
    </citation>
    <scope>NUCLEOTIDE SEQUENCE</scope>
    <source>
        <strain evidence="2">SID7958</strain>
    </source>
</reference>
<feature type="region of interest" description="Disordered" evidence="1">
    <location>
        <begin position="1"/>
        <end position="26"/>
    </location>
</feature>
<name>A0A6G3U1V2_9ACTN</name>
<organism evidence="2">
    <name type="scientific">Streptomyces sp. SID7958</name>
    <dbReference type="NCBI Taxonomy" id="2706093"/>
    <lineage>
        <taxon>Bacteria</taxon>
        <taxon>Bacillati</taxon>
        <taxon>Actinomycetota</taxon>
        <taxon>Actinomycetes</taxon>
        <taxon>Kitasatosporales</taxon>
        <taxon>Streptomycetaceae</taxon>
        <taxon>Streptomyces</taxon>
    </lineage>
</organism>
<evidence type="ECO:0000313" key="2">
    <source>
        <dbReference type="EMBL" id="NEC80491.1"/>
    </source>
</evidence>
<accession>A0A6G3U1V2</accession>
<sequence length="81" mass="8612">PVRGYVGTRPPTYDAEPTALPPAEPDALDDLVPDTVLDGARYGASTLRAASVRGDSARYRGEPRRDALLTARFGSGERALV</sequence>
<dbReference type="AlphaFoldDB" id="A0A6G3U1V2"/>
<comment type="caution">
    <text evidence="2">The sequence shown here is derived from an EMBL/GenBank/DDBJ whole genome shotgun (WGS) entry which is preliminary data.</text>
</comment>
<dbReference type="EMBL" id="JAAGMU010000795">
    <property type="protein sequence ID" value="NEC80491.1"/>
    <property type="molecule type" value="Genomic_DNA"/>
</dbReference>
<feature type="non-terminal residue" evidence="2">
    <location>
        <position position="1"/>
    </location>
</feature>
<protein>
    <submittedName>
        <fullName evidence="2">Protein phosphatase 2C domain-containing protein</fullName>
    </submittedName>
</protein>
<gene>
    <name evidence="2" type="ORF">G3I38_14945</name>
</gene>
<evidence type="ECO:0000256" key="1">
    <source>
        <dbReference type="SAM" id="MobiDB-lite"/>
    </source>
</evidence>
<feature type="non-terminal residue" evidence="2">
    <location>
        <position position="81"/>
    </location>
</feature>